<dbReference type="PROSITE" id="PS01265">
    <property type="entry name" value="TPX"/>
    <property type="match status" value="1"/>
</dbReference>
<comment type="subunit">
    <text evidence="6">Homodimer.</text>
</comment>
<dbReference type="EC" id="1.11.1.24" evidence="6"/>
<keyword evidence="2 6" id="KW-0049">Antioxidant</keyword>
<evidence type="ECO:0000259" key="7">
    <source>
        <dbReference type="PROSITE" id="PS51352"/>
    </source>
</evidence>
<dbReference type="InterPro" id="IPR002065">
    <property type="entry name" value="TPX"/>
</dbReference>
<dbReference type="CDD" id="cd03014">
    <property type="entry name" value="PRX_Atyp2cys"/>
    <property type="match status" value="1"/>
</dbReference>
<comment type="function">
    <text evidence="6">Thiol-specific peroxidase that catalyzes the reduction of hydrogen peroxide and organic hydroperoxides to water and alcohols, respectively. Plays a role in cell protection against oxidative stress by detoxifying peroxides.</text>
</comment>
<evidence type="ECO:0000256" key="5">
    <source>
        <dbReference type="ARBA" id="ARBA00023284"/>
    </source>
</evidence>
<name>A0A1H6MSC7_9FLAO</name>
<dbReference type="Proteomes" id="UP000199634">
    <property type="component" value="Unassembled WGS sequence"/>
</dbReference>
<dbReference type="InterPro" id="IPR050455">
    <property type="entry name" value="Tpx_Peroxidase_subfamily"/>
</dbReference>
<evidence type="ECO:0000313" key="9">
    <source>
        <dbReference type="Proteomes" id="UP000199634"/>
    </source>
</evidence>
<proteinExistence type="inferred from homology"/>
<keyword evidence="4 6" id="KW-1015">Disulfide bond</keyword>
<keyword evidence="5 6" id="KW-0676">Redox-active center</keyword>
<dbReference type="STRING" id="1159016.SAMN02927937_02813"/>
<sequence>MSQITFKGNPVNTSGKLPEIGSKAPDFKLTAGDLSEKSLSDYKGKNVVLNIFPSVDTGVCAQSVRTFNEKVSAADNTVVLCVSKDLPFALNRFCAAEGLQNVETLSDFKSNEFSDAYGVKMTDGPLNGLLSRAVVVVNPEGNVVYNEQVPEIGQEPNYNNALNALK</sequence>
<dbReference type="InterPro" id="IPR013766">
    <property type="entry name" value="Thioredoxin_domain"/>
</dbReference>
<dbReference type="OrthoDB" id="9781543at2"/>
<feature type="active site" description="Cysteine sulfenic acid (-SOH) intermediate" evidence="6">
    <location>
        <position position="60"/>
    </location>
</feature>
<evidence type="ECO:0000256" key="3">
    <source>
        <dbReference type="ARBA" id="ARBA00023002"/>
    </source>
</evidence>
<dbReference type="SUPFAM" id="SSF52833">
    <property type="entry name" value="Thioredoxin-like"/>
    <property type="match status" value="1"/>
</dbReference>
<evidence type="ECO:0000313" key="8">
    <source>
        <dbReference type="EMBL" id="SEI02496.1"/>
    </source>
</evidence>
<dbReference type="PANTHER" id="PTHR43110">
    <property type="entry name" value="THIOL PEROXIDASE"/>
    <property type="match status" value="1"/>
</dbReference>
<dbReference type="InterPro" id="IPR036249">
    <property type="entry name" value="Thioredoxin-like_sf"/>
</dbReference>
<dbReference type="HAMAP" id="MF_00269">
    <property type="entry name" value="Tpx"/>
    <property type="match status" value="1"/>
</dbReference>
<dbReference type="PROSITE" id="PS51352">
    <property type="entry name" value="THIOREDOXIN_2"/>
    <property type="match status" value="1"/>
</dbReference>
<organism evidence="8 9">
    <name type="scientific">Paenimyroides marinum</name>
    <dbReference type="NCBI Taxonomy" id="1159016"/>
    <lineage>
        <taxon>Bacteria</taxon>
        <taxon>Pseudomonadati</taxon>
        <taxon>Bacteroidota</taxon>
        <taxon>Flavobacteriia</taxon>
        <taxon>Flavobacteriales</taxon>
        <taxon>Flavobacteriaceae</taxon>
        <taxon>Paenimyroides</taxon>
    </lineage>
</organism>
<accession>A0A1H6MSC7</accession>
<feature type="domain" description="Thioredoxin" evidence="7">
    <location>
        <begin position="18"/>
        <end position="166"/>
    </location>
</feature>
<dbReference type="EMBL" id="FNXE01000066">
    <property type="protein sequence ID" value="SEI02496.1"/>
    <property type="molecule type" value="Genomic_DNA"/>
</dbReference>
<comment type="similarity">
    <text evidence="6">Belongs to the peroxiredoxin family. Tpx subfamily.</text>
</comment>
<comment type="miscellaneous">
    <text evidence="6">The active site is a conserved redox-active cysteine residue, the peroxidatic cysteine (C(P)), which makes the nucleophilic attack on the peroxide substrate. The peroxide oxidizes the C(P)-SH to cysteine sulfenic acid (C(P)-SOH), which then reacts with another cysteine residue, the resolving cysteine (C(R)), to form a disulfide bridge. The disulfide is subsequently reduced by an appropriate electron donor to complete the catalytic cycle. In this atypical 2-Cys peroxiredoxin, C(R) is present in the same subunit to form an intramolecular disulfide. The disulfide is subsequently reduced by thioredoxin.</text>
</comment>
<keyword evidence="1 6" id="KW-0575">Peroxidase</keyword>
<keyword evidence="3 6" id="KW-0560">Oxidoreductase</keyword>
<dbReference type="NCBIfam" id="NF001808">
    <property type="entry name" value="PRK00522.1"/>
    <property type="match status" value="1"/>
</dbReference>
<gene>
    <name evidence="6" type="primary">tpx</name>
    <name evidence="8" type="ORF">SAMN02927937_02813</name>
</gene>
<dbReference type="Gene3D" id="3.40.30.10">
    <property type="entry name" value="Glutaredoxin"/>
    <property type="match status" value="1"/>
</dbReference>
<evidence type="ECO:0000256" key="4">
    <source>
        <dbReference type="ARBA" id="ARBA00023157"/>
    </source>
</evidence>
<dbReference type="AlphaFoldDB" id="A0A1H6MSC7"/>
<evidence type="ECO:0000256" key="2">
    <source>
        <dbReference type="ARBA" id="ARBA00022862"/>
    </source>
</evidence>
<dbReference type="Pfam" id="PF08534">
    <property type="entry name" value="Redoxin"/>
    <property type="match status" value="1"/>
</dbReference>
<evidence type="ECO:0000256" key="6">
    <source>
        <dbReference type="HAMAP-Rule" id="MF_00269"/>
    </source>
</evidence>
<dbReference type="InterPro" id="IPR013740">
    <property type="entry name" value="Redoxin"/>
</dbReference>
<dbReference type="InterPro" id="IPR018219">
    <property type="entry name" value="Tpx_CS"/>
</dbReference>
<comment type="catalytic activity">
    <reaction evidence="6">
        <text>a hydroperoxide + [thioredoxin]-dithiol = an alcohol + [thioredoxin]-disulfide + H2O</text>
        <dbReference type="Rhea" id="RHEA:62620"/>
        <dbReference type="Rhea" id="RHEA-COMP:10698"/>
        <dbReference type="Rhea" id="RHEA-COMP:10700"/>
        <dbReference type="ChEBI" id="CHEBI:15377"/>
        <dbReference type="ChEBI" id="CHEBI:29950"/>
        <dbReference type="ChEBI" id="CHEBI:30879"/>
        <dbReference type="ChEBI" id="CHEBI:35924"/>
        <dbReference type="ChEBI" id="CHEBI:50058"/>
        <dbReference type="EC" id="1.11.1.24"/>
    </reaction>
</comment>
<protein>
    <recommendedName>
        <fullName evidence="6">Thiol peroxidase</fullName>
        <shortName evidence="6">Tpx</shortName>
        <ecNumber evidence="6">1.11.1.24</ecNumber>
    </recommendedName>
    <alternativeName>
        <fullName evidence="6">Peroxiredoxin tpx</fullName>
        <shortName evidence="6">Prx</shortName>
    </alternativeName>
    <alternativeName>
        <fullName evidence="6">Thioredoxin peroxidase</fullName>
    </alternativeName>
    <alternativeName>
        <fullName evidence="6">Thioredoxin-dependent peroxiredoxin</fullName>
    </alternativeName>
</protein>
<dbReference type="GO" id="GO:0008379">
    <property type="term" value="F:thioredoxin peroxidase activity"/>
    <property type="evidence" value="ECO:0007669"/>
    <property type="project" value="UniProtKB-UniRule"/>
</dbReference>
<evidence type="ECO:0000256" key="1">
    <source>
        <dbReference type="ARBA" id="ARBA00022559"/>
    </source>
</evidence>
<feature type="disulfide bond" description="Redox-active" evidence="6">
    <location>
        <begin position="60"/>
        <end position="94"/>
    </location>
</feature>
<dbReference type="RefSeq" id="WP_091102653.1">
    <property type="nucleotide sequence ID" value="NZ_FNXE01000066.1"/>
</dbReference>
<dbReference type="PANTHER" id="PTHR43110:SF1">
    <property type="entry name" value="THIOL PEROXIDASE"/>
    <property type="match status" value="1"/>
</dbReference>
<keyword evidence="9" id="KW-1185">Reference proteome</keyword>
<reference evidence="8 9" key="1">
    <citation type="submission" date="2016-10" db="EMBL/GenBank/DDBJ databases">
        <authorList>
            <person name="de Groot N.N."/>
        </authorList>
    </citation>
    <scope>NUCLEOTIDE SEQUENCE [LARGE SCALE GENOMIC DNA]</scope>
    <source>
        <strain evidence="8 9">CGMCC 1.10825</strain>
    </source>
</reference>